<dbReference type="EMBL" id="AVOT02065279">
    <property type="protein sequence ID" value="MBW0557422.1"/>
    <property type="molecule type" value="Genomic_DNA"/>
</dbReference>
<sequence length="163" mass="18480">MDHHGPLFQPWALTTTSSASLSLNLTGILSIPLHTPYSTLQEWCIYGIIYHYAPFLLSNSIVTFSGPNSTFPNQGPKIQCSFLNEDSLTHQSRNPWRQSEYHSRIPITWPYRSWSGKFMQDYSKGILRGYTVFQPVVKESSISSLLGQLNWSIQASINQPVCP</sequence>
<organism evidence="1 2">
    <name type="scientific">Austropuccinia psidii MF-1</name>
    <dbReference type="NCBI Taxonomy" id="1389203"/>
    <lineage>
        <taxon>Eukaryota</taxon>
        <taxon>Fungi</taxon>
        <taxon>Dikarya</taxon>
        <taxon>Basidiomycota</taxon>
        <taxon>Pucciniomycotina</taxon>
        <taxon>Pucciniomycetes</taxon>
        <taxon>Pucciniales</taxon>
        <taxon>Sphaerophragmiaceae</taxon>
        <taxon>Austropuccinia</taxon>
    </lineage>
</organism>
<protein>
    <submittedName>
        <fullName evidence="1">Uncharacterized protein</fullName>
    </submittedName>
</protein>
<reference evidence="1" key="1">
    <citation type="submission" date="2021-03" db="EMBL/GenBank/DDBJ databases">
        <title>Draft genome sequence of rust myrtle Austropuccinia psidii MF-1, a brazilian biotype.</title>
        <authorList>
            <person name="Quecine M.C."/>
            <person name="Pachon D.M.R."/>
            <person name="Bonatelli M.L."/>
            <person name="Correr F.H."/>
            <person name="Franceschini L.M."/>
            <person name="Leite T.F."/>
            <person name="Margarido G.R.A."/>
            <person name="Almeida C.A."/>
            <person name="Ferrarezi J.A."/>
            <person name="Labate C.A."/>
        </authorList>
    </citation>
    <scope>NUCLEOTIDE SEQUENCE</scope>
    <source>
        <strain evidence="1">MF-1</strain>
    </source>
</reference>
<proteinExistence type="predicted"/>
<dbReference type="AlphaFoldDB" id="A0A9Q3PE77"/>
<comment type="caution">
    <text evidence="1">The sequence shown here is derived from an EMBL/GenBank/DDBJ whole genome shotgun (WGS) entry which is preliminary data.</text>
</comment>
<evidence type="ECO:0000313" key="2">
    <source>
        <dbReference type="Proteomes" id="UP000765509"/>
    </source>
</evidence>
<gene>
    <name evidence="1" type="ORF">O181_097137</name>
</gene>
<name>A0A9Q3PE77_9BASI</name>
<dbReference type="Proteomes" id="UP000765509">
    <property type="component" value="Unassembled WGS sequence"/>
</dbReference>
<keyword evidence="2" id="KW-1185">Reference proteome</keyword>
<evidence type="ECO:0000313" key="1">
    <source>
        <dbReference type="EMBL" id="MBW0557422.1"/>
    </source>
</evidence>
<accession>A0A9Q3PE77</accession>